<dbReference type="Proteomes" id="UP000029669">
    <property type="component" value="Chromosome"/>
</dbReference>
<dbReference type="HAMAP" id="MF_00097">
    <property type="entry name" value="TMP_synthase"/>
    <property type="match status" value="1"/>
</dbReference>
<feature type="binding site" evidence="9">
    <location>
        <position position="87"/>
    </location>
    <ligand>
        <name>Mg(2+)</name>
        <dbReference type="ChEBI" id="CHEBI:18420"/>
    </ligand>
</feature>
<evidence type="ECO:0000256" key="1">
    <source>
        <dbReference type="ARBA" id="ARBA00005165"/>
    </source>
</evidence>
<name>A0A097ANX1_THEKI</name>
<keyword evidence="2 9" id="KW-0808">Transferase</keyword>
<comment type="catalytic activity">
    <reaction evidence="6 9 10">
        <text>4-methyl-5-(2-phosphooxyethyl)-thiazole + 4-amino-2-methyl-5-(diphosphooxymethyl)pyrimidine + H(+) = thiamine phosphate + diphosphate</text>
        <dbReference type="Rhea" id="RHEA:22328"/>
        <dbReference type="ChEBI" id="CHEBI:15378"/>
        <dbReference type="ChEBI" id="CHEBI:33019"/>
        <dbReference type="ChEBI" id="CHEBI:37575"/>
        <dbReference type="ChEBI" id="CHEBI:57841"/>
        <dbReference type="ChEBI" id="CHEBI:58296"/>
        <dbReference type="EC" id="2.5.1.3"/>
    </reaction>
</comment>
<comment type="catalytic activity">
    <reaction evidence="8 9 10">
        <text>2-[(2R,5Z)-2-carboxy-4-methylthiazol-5(2H)-ylidene]ethyl phosphate + 4-amino-2-methyl-5-(diphosphooxymethyl)pyrimidine + 2 H(+) = thiamine phosphate + CO2 + diphosphate</text>
        <dbReference type="Rhea" id="RHEA:47844"/>
        <dbReference type="ChEBI" id="CHEBI:15378"/>
        <dbReference type="ChEBI" id="CHEBI:16526"/>
        <dbReference type="ChEBI" id="CHEBI:33019"/>
        <dbReference type="ChEBI" id="CHEBI:37575"/>
        <dbReference type="ChEBI" id="CHEBI:57841"/>
        <dbReference type="ChEBI" id="CHEBI:62899"/>
        <dbReference type="EC" id="2.5.1.3"/>
    </reaction>
</comment>
<evidence type="ECO:0000313" key="13">
    <source>
        <dbReference type="EMBL" id="AIS51506.1"/>
    </source>
</evidence>
<comment type="function">
    <text evidence="9">Condenses 4-methyl-5-(beta-hydroxyethyl)thiazole monophosphate (THZ-P) and 2-methyl-4-amino-5-hydroxymethyl pyrimidine pyrophosphate (HMP-PP) to form thiamine monophosphate (TMP).</text>
</comment>
<dbReference type="PANTHER" id="PTHR20857">
    <property type="entry name" value="THIAMINE-PHOSPHATE PYROPHOSPHORYLASE"/>
    <property type="match status" value="1"/>
</dbReference>
<dbReference type="Pfam" id="PF02581">
    <property type="entry name" value="TMP-TENI"/>
    <property type="match status" value="1"/>
</dbReference>
<dbReference type="OrthoDB" id="9812206at2"/>
<feature type="binding site" evidence="9">
    <location>
        <begin position="183"/>
        <end position="184"/>
    </location>
    <ligand>
        <name>2-[(2R,5Z)-2-carboxy-4-methylthiazol-5(2H)-ylidene]ethyl phosphate</name>
        <dbReference type="ChEBI" id="CHEBI:62899"/>
    </ligand>
</feature>
<dbReference type="GO" id="GO:0009229">
    <property type="term" value="P:thiamine diphosphate biosynthetic process"/>
    <property type="evidence" value="ECO:0007669"/>
    <property type="project" value="UniProtKB-UniRule"/>
</dbReference>
<accession>A0A097ANX1</accession>
<evidence type="ECO:0000256" key="9">
    <source>
        <dbReference type="HAMAP-Rule" id="MF_00097"/>
    </source>
</evidence>
<feature type="binding site" evidence="9">
    <location>
        <position position="135"/>
    </location>
    <ligand>
        <name>4-amino-2-methyl-5-(diphosphooxymethyl)pyrimidine</name>
        <dbReference type="ChEBI" id="CHEBI:57841"/>
    </ligand>
</feature>
<evidence type="ECO:0000256" key="4">
    <source>
        <dbReference type="ARBA" id="ARBA00022842"/>
    </source>
</evidence>
<proteinExistence type="inferred from homology"/>
<evidence type="ECO:0000256" key="7">
    <source>
        <dbReference type="ARBA" id="ARBA00047851"/>
    </source>
</evidence>
<feature type="binding site" evidence="9">
    <location>
        <position position="162"/>
    </location>
    <ligand>
        <name>2-[(2R,5Z)-2-carboxy-4-methylthiazol-5(2H)-ylidene]ethyl phosphate</name>
        <dbReference type="ChEBI" id="CHEBI:62899"/>
    </ligand>
</feature>
<evidence type="ECO:0000256" key="8">
    <source>
        <dbReference type="ARBA" id="ARBA00047883"/>
    </source>
</evidence>
<feature type="binding site" evidence="9">
    <location>
        <position position="106"/>
    </location>
    <ligand>
        <name>4-amino-2-methyl-5-(diphosphooxymethyl)pyrimidine</name>
        <dbReference type="ChEBI" id="CHEBI:57841"/>
    </ligand>
</feature>
<dbReference type="PANTHER" id="PTHR20857:SF23">
    <property type="entry name" value="THIAMINE BIOSYNTHETIC BIFUNCTIONAL ENZYME"/>
    <property type="match status" value="1"/>
</dbReference>
<dbReference type="GO" id="GO:0005737">
    <property type="term" value="C:cytoplasm"/>
    <property type="evidence" value="ECO:0007669"/>
    <property type="project" value="TreeGrafter"/>
</dbReference>
<dbReference type="CDD" id="cd00564">
    <property type="entry name" value="TMP_TenI"/>
    <property type="match status" value="1"/>
</dbReference>
<dbReference type="InterPro" id="IPR036206">
    <property type="entry name" value="ThiamineP_synth_sf"/>
</dbReference>
<dbReference type="FunFam" id="3.20.20.70:FF:000096">
    <property type="entry name" value="Thiamine-phosphate synthase"/>
    <property type="match status" value="1"/>
</dbReference>
<dbReference type="NCBIfam" id="TIGR00693">
    <property type="entry name" value="thiE"/>
    <property type="match status" value="1"/>
</dbReference>
<evidence type="ECO:0000259" key="12">
    <source>
        <dbReference type="Pfam" id="PF02581"/>
    </source>
</evidence>
<organism evidence="13 14">
    <name type="scientific">Thermoanaerobacter kivui</name>
    <name type="common">Acetogenium kivui</name>
    <dbReference type="NCBI Taxonomy" id="2325"/>
    <lineage>
        <taxon>Bacteria</taxon>
        <taxon>Bacillati</taxon>
        <taxon>Bacillota</taxon>
        <taxon>Clostridia</taxon>
        <taxon>Thermoanaerobacterales</taxon>
        <taxon>Thermoanaerobacteraceae</taxon>
        <taxon>Thermoanaerobacter</taxon>
    </lineage>
</organism>
<feature type="binding site" evidence="9">
    <location>
        <position position="68"/>
    </location>
    <ligand>
        <name>Mg(2+)</name>
        <dbReference type="ChEBI" id="CHEBI:18420"/>
    </ligand>
</feature>
<dbReference type="AlphaFoldDB" id="A0A097ANX1"/>
<keyword evidence="3 9" id="KW-0479">Metal-binding</keyword>
<comment type="pathway">
    <text evidence="1 9 11">Cofactor biosynthesis; thiamine diphosphate biosynthesis; thiamine phosphate from 4-amino-2-methyl-5-diphosphomethylpyrimidine and 4-methyl-5-(2-phosphoethyl)-thiazole: step 1/1.</text>
</comment>
<protein>
    <recommendedName>
        <fullName evidence="9">Thiamine-phosphate synthase</fullName>
        <shortName evidence="9">TP synthase</shortName>
        <shortName evidence="9">TPS</shortName>
        <ecNumber evidence="9">2.5.1.3</ecNumber>
    </recommendedName>
    <alternativeName>
        <fullName evidence="9">Thiamine-phosphate pyrophosphorylase</fullName>
        <shortName evidence="9">TMP pyrophosphorylase</shortName>
        <shortName evidence="9">TMP-PPase</shortName>
    </alternativeName>
</protein>
<evidence type="ECO:0000313" key="14">
    <source>
        <dbReference type="Proteomes" id="UP000029669"/>
    </source>
</evidence>
<dbReference type="InterPro" id="IPR034291">
    <property type="entry name" value="TMP_synthase"/>
</dbReference>
<dbReference type="UniPathway" id="UPA00060">
    <property type="reaction ID" value="UER00141"/>
</dbReference>
<feature type="domain" description="Thiamine phosphate synthase/TenI" evidence="12">
    <location>
        <begin position="5"/>
        <end position="186"/>
    </location>
</feature>
<dbReference type="SUPFAM" id="SSF51391">
    <property type="entry name" value="Thiamin phosphate synthase"/>
    <property type="match status" value="1"/>
</dbReference>
<evidence type="ECO:0000256" key="11">
    <source>
        <dbReference type="RuleBase" id="RU004253"/>
    </source>
</evidence>
<evidence type="ECO:0000256" key="5">
    <source>
        <dbReference type="ARBA" id="ARBA00022977"/>
    </source>
</evidence>
<gene>
    <name evidence="13" type="primary">thiE1</name>
    <name evidence="9" type="synonym">thiE</name>
    <name evidence="13" type="ORF">TKV_c03010</name>
</gene>
<dbReference type="GO" id="GO:0009228">
    <property type="term" value="P:thiamine biosynthetic process"/>
    <property type="evidence" value="ECO:0007669"/>
    <property type="project" value="UniProtKB-KW"/>
</dbReference>
<keyword evidence="5 9" id="KW-0784">Thiamine biosynthesis</keyword>
<evidence type="ECO:0000256" key="10">
    <source>
        <dbReference type="RuleBase" id="RU003826"/>
    </source>
</evidence>
<comment type="cofactor">
    <cofactor evidence="9">
        <name>Mg(2+)</name>
        <dbReference type="ChEBI" id="CHEBI:18420"/>
    </cofactor>
    <text evidence="9">Binds 1 Mg(2+) ion per subunit.</text>
</comment>
<sequence>MDLTLYAITDRSYIKNMDNAEAVELAIKGGATVIQLREKDISSREFYEIALKVKEVTKRNRIPIIINDRVDIALAVDADGVHVGQEDLPADIVRKIIGPHKIVGVSARTVEEALKAQRDGADYLGVGAVFKTPTKPEAEAIGIEGLKKIKESVNIPVVAIGGITKDNVYEVMLKSGVDGIASVSAVFYGDIESNTRKLLEVITKAINDRRNLK</sequence>
<dbReference type="STRING" id="2325.TKV_c03010"/>
<dbReference type="GO" id="GO:0000287">
    <property type="term" value="F:magnesium ion binding"/>
    <property type="evidence" value="ECO:0007669"/>
    <property type="project" value="UniProtKB-UniRule"/>
</dbReference>
<evidence type="ECO:0000256" key="2">
    <source>
        <dbReference type="ARBA" id="ARBA00022679"/>
    </source>
</evidence>
<keyword evidence="14" id="KW-1185">Reference proteome</keyword>
<comment type="catalytic activity">
    <reaction evidence="7 9 10">
        <text>2-(2-carboxy-4-methylthiazol-5-yl)ethyl phosphate + 4-amino-2-methyl-5-(diphosphooxymethyl)pyrimidine + 2 H(+) = thiamine phosphate + CO2 + diphosphate</text>
        <dbReference type="Rhea" id="RHEA:47848"/>
        <dbReference type="ChEBI" id="CHEBI:15378"/>
        <dbReference type="ChEBI" id="CHEBI:16526"/>
        <dbReference type="ChEBI" id="CHEBI:33019"/>
        <dbReference type="ChEBI" id="CHEBI:37575"/>
        <dbReference type="ChEBI" id="CHEBI:57841"/>
        <dbReference type="ChEBI" id="CHEBI:62890"/>
        <dbReference type="EC" id="2.5.1.3"/>
    </reaction>
</comment>
<dbReference type="Gene3D" id="3.20.20.70">
    <property type="entry name" value="Aldolase class I"/>
    <property type="match status" value="1"/>
</dbReference>
<dbReference type="KEGG" id="tki:TKV_c03010"/>
<comment type="similarity">
    <text evidence="9 10">Belongs to the thiamine-phosphate synthase family.</text>
</comment>
<dbReference type="EMBL" id="CP009170">
    <property type="protein sequence ID" value="AIS51506.1"/>
    <property type="molecule type" value="Genomic_DNA"/>
</dbReference>
<feature type="binding site" evidence="9">
    <location>
        <begin position="35"/>
        <end position="39"/>
    </location>
    <ligand>
        <name>4-amino-2-methyl-5-(diphosphooxymethyl)pyrimidine</name>
        <dbReference type="ChEBI" id="CHEBI:57841"/>
    </ligand>
</feature>
<dbReference type="InterPro" id="IPR022998">
    <property type="entry name" value="ThiamineP_synth_TenI"/>
</dbReference>
<dbReference type="EC" id="2.5.1.3" evidence="9"/>
<dbReference type="InterPro" id="IPR013785">
    <property type="entry name" value="Aldolase_TIM"/>
</dbReference>
<keyword evidence="4 9" id="KW-0460">Magnesium</keyword>
<dbReference type="HOGENOM" id="CLU_018272_3_2_9"/>
<dbReference type="RefSeq" id="WP_049684471.1">
    <property type="nucleotide sequence ID" value="NZ_CP009170.1"/>
</dbReference>
<dbReference type="GO" id="GO:0004789">
    <property type="term" value="F:thiamine-phosphate diphosphorylase activity"/>
    <property type="evidence" value="ECO:0007669"/>
    <property type="project" value="UniProtKB-UniRule"/>
</dbReference>
<dbReference type="eggNOG" id="COG0352">
    <property type="taxonomic scope" value="Bacteria"/>
</dbReference>
<reference evidence="14" key="1">
    <citation type="journal article" date="2015" name="Genome Announc.">
        <title>Whole-Genome Sequences of 80 Environmental and Clinical Isolates of Burkholderia pseudomallei.</title>
        <authorList>
            <person name="Johnson S.L."/>
            <person name="Baker A.L."/>
            <person name="Chain P.S."/>
            <person name="Currie B.J."/>
            <person name="Daligault H.E."/>
            <person name="Davenport K.W."/>
            <person name="Davis C.B."/>
            <person name="Inglis T.J."/>
            <person name="Kaestli M."/>
            <person name="Koren S."/>
            <person name="Mayo M."/>
            <person name="Merritt A.J."/>
            <person name="Price E.P."/>
            <person name="Sarovich D.S."/>
            <person name="Warner J."/>
            <person name="Rosovitz M.J."/>
        </authorList>
    </citation>
    <scope>NUCLEOTIDE SEQUENCE [LARGE SCALE GENOMIC DNA]</scope>
    <source>
        <strain evidence="14">DSM 2030</strain>
    </source>
</reference>
<evidence type="ECO:0000256" key="6">
    <source>
        <dbReference type="ARBA" id="ARBA00047334"/>
    </source>
</evidence>
<evidence type="ECO:0000256" key="3">
    <source>
        <dbReference type="ARBA" id="ARBA00022723"/>
    </source>
</evidence>
<feature type="binding site" evidence="9">
    <location>
        <position position="67"/>
    </location>
    <ligand>
        <name>4-amino-2-methyl-5-(diphosphooxymethyl)pyrimidine</name>
        <dbReference type="ChEBI" id="CHEBI:57841"/>
    </ligand>
</feature>
<feature type="binding site" evidence="9">
    <location>
        <begin position="132"/>
        <end position="134"/>
    </location>
    <ligand>
        <name>2-[(2R,5Z)-2-carboxy-4-methylthiazol-5(2H)-ylidene]ethyl phosphate</name>
        <dbReference type="ChEBI" id="CHEBI:62899"/>
    </ligand>
</feature>